<dbReference type="InterPro" id="IPR046200">
    <property type="entry name" value="DUF6233"/>
</dbReference>
<dbReference type="RefSeq" id="WP_067311752.1">
    <property type="nucleotide sequence ID" value="NZ_CP016279.1"/>
</dbReference>
<dbReference type="AlphaFoldDB" id="A0A1B1B4F4"/>
<dbReference type="Pfam" id="PF19746">
    <property type="entry name" value="DUF6233"/>
    <property type="match status" value="1"/>
</dbReference>
<name>A0A1B1B4F4_9ACTN</name>
<feature type="region of interest" description="Disordered" evidence="1">
    <location>
        <begin position="50"/>
        <end position="96"/>
    </location>
</feature>
<evidence type="ECO:0000313" key="3">
    <source>
        <dbReference type="EMBL" id="MBP2055449.1"/>
    </source>
</evidence>
<dbReference type="EMBL" id="JAGGLP010000029">
    <property type="protein sequence ID" value="MBP2055449.1"/>
    <property type="molecule type" value="Genomic_DNA"/>
</dbReference>
<evidence type="ECO:0000313" key="4">
    <source>
        <dbReference type="Proteomes" id="UP000092659"/>
    </source>
</evidence>
<dbReference type="Proteomes" id="UP001519309">
    <property type="component" value="Unassembled WGS sequence"/>
</dbReference>
<sequence>MSEPPADPPLPPDQPRLRAILTHLERQIAENDTIGIYLRLQRDAVQNALARAERPVQQQPPRRRKKGSGLLPGFAPPPTSTGYVVQQKRTPHGPEPAVIHLADCTMIDGTRHRIRADEARAALTDPTIEPCQFCRPDTQLGTDLA</sequence>
<dbReference type="EMBL" id="CP016279">
    <property type="protein sequence ID" value="ANP53632.1"/>
    <property type="molecule type" value="Genomic_DNA"/>
</dbReference>
<dbReference type="OrthoDB" id="4220183at2"/>
<protein>
    <submittedName>
        <fullName evidence="2">Uncharacterized protein</fullName>
    </submittedName>
</protein>
<reference evidence="3 5" key="2">
    <citation type="submission" date="2021-03" db="EMBL/GenBank/DDBJ databases">
        <title>Genomic Encyclopedia of Type Strains, Phase IV (KMG-IV): sequencing the most valuable type-strain genomes for metagenomic binning, comparative biology and taxonomic classification.</title>
        <authorList>
            <person name="Goeker M."/>
        </authorList>
    </citation>
    <scope>NUCLEOTIDE SEQUENCE [LARGE SCALE GENOMIC DNA]</scope>
    <source>
        <strain evidence="3 5">DSM 40499</strain>
    </source>
</reference>
<gene>
    <name evidence="2" type="ORF">AVL59_32465</name>
    <name evidence="3" type="ORF">J2Z21_008463</name>
</gene>
<organism evidence="2 4">
    <name type="scientific">Streptomyces griseochromogenes</name>
    <dbReference type="NCBI Taxonomy" id="68214"/>
    <lineage>
        <taxon>Bacteria</taxon>
        <taxon>Bacillati</taxon>
        <taxon>Actinomycetota</taxon>
        <taxon>Actinomycetes</taxon>
        <taxon>Kitasatosporales</taxon>
        <taxon>Streptomycetaceae</taxon>
        <taxon>Streptomyces</taxon>
    </lineage>
</organism>
<evidence type="ECO:0000256" key="1">
    <source>
        <dbReference type="SAM" id="MobiDB-lite"/>
    </source>
</evidence>
<reference evidence="2 4" key="1">
    <citation type="submission" date="2016-06" db="EMBL/GenBank/DDBJ databases">
        <title>Complete genome sequence of Streptomyces griseochromogenes ATCC 14511, the Blasticidin S producer.</title>
        <authorList>
            <person name="Wu L."/>
        </authorList>
    </citation>
    <scope>NUCLEOTIDE SEQUENCE [LARGE SCALE GENOMIC DNA]</scope>
    <source>
        <strain evidence="2 4">ATCC 14511</strain>
    </source>
</reference>
<dbReference type="Proteomes" id="UP000092659">
    <property type="component" value="Chromosome"/>
</dbReference>
<accession>A0A1B1B4F4</accession>
<proteinExistence type="predicted"/>
<evidence type="ECO:0000313" key="2">
    <source>
        <dbReference type="EMBL" id="ANP53632.1"/>
    </source>
</evidence>
<keyword evidence="5" id="KW-1185">Reference proteome</keyword>
<dbReference type="KEGG" id="sgs:AVL59_32465"/>
<evidence type="ECO:0000313" key="5">
    <source>
        <dbReference type="Proteomes" id="UP001519309"/>
    </source>
</evidence>